<gene>
    <name evidence="1" type="ORF">AVDCRST_MAG03-2644</name>
</gene>
<name>A0A6J4PQF9_9ACTN</name>
<protein>
    <submittedName>
        <fullName evidence="1">Uncharacterized protein</fullName>
    </submittedName>
</protein>
<accession>A0A6J4PQF9</accession>
<evidence type="ECO:0000313" key="1">
    <source>
        <dbReference type="EMBL" id="CAA9422499.1"/>
    </source>
</evidence>
<dbReference type="EMBL" id="CADCUT010000158">
    <property type="protein sequence ID" value="CAA9422499.1"/>
    <property type="molecule type" value="Genomic_DNA"/>
</dbReference>
<proteinExistence type="predicted"/>
<reference evidence="1" key="1">
    <citation type="submission" date="2020-02" db="EMBL/GenBank/DDBJ databases">
        <authorList>
            <person name="Meier V. D."/>
        </authorList>
    </citation>
    <scope>NUCLEOTIDE SEQUENCE</scope>
    <source>
        <strain evidence="1">AVDCRST_MAG03</strain>
    </source>
</reference>
<organism evidence="1">
    <name type="scientific">uncultured Rubrobacteraceae bacterium</name>
    <dbReference type="NCBI Taxonomy" id="349277"/>
    <lineage>
        <taxon>Bacteria</taxon>
        <taxon>Bacillati</taxon>
        <taxon>Actinomycetota</taxon>
        <taxon>Rubrobacteria</taxon>
        <taxon>Rubrobacterales</taxon>
        <taxon>Rubrobacteraceae</taxon>
        <taxon>environmental samples</taxon>
    </lineage>
</organism>
<dbReference type="AlphaFoldDB" id="A0A6J4PQF9"/>
<sequence length="57" mass="6298">MTEMATGAANGTVVDLTWLMSALEHTRAQDHTRVTGYLEAIADDVIFEMESAANERR</sequence>